<accession>F4S4V5</accession>
<dbReference type="VEuPathDB" id="FungiDB:MELLADRAFT_111940"/>
<dbReference type="GeneID" id="18924526"/>
<dbReference type="RefSeq" id="XP_007416374.1">
    <property type="nucleotide sequence ID" value="XM_007416312.1"/>
</dbReference>
<evidence type="ECO:0000313" key="2">
    <source>
        <dbReference type="EMBL" id="EGG00355.1"/>
    </source>
</evidence>
<proteinExistence type="predicted"/>
<dbReference type="InParanoid" id="F4S4V5"/>
<sequence length="616" mass="68208">MNSQDPATRNIHQGYFKSCPKLASPLRLFTERIIKEPATRKKDSGGPRFQTRLPFIVLLALGCSDRTQAVLDFQPRFPLLYYRLLAALIGLRLPNPHSIPFCQGQSMPPDRTPPSPRSSNGPYDRPTSTKGQLPEHLVPKKPGHQYSNNCILGSKVNQHLRQMLRGIEPEVIDYDLAVAYFLFETSHLPLPDIPGSVDIIIEDYHILRALTSRQHDLLTCAKHIRYTIDLHLANPGPIQPFALRYPNSNALNRLTIERSKALRPLASDRSHVLVDLAGRLLAINLIPGKNLDPKANDDKDGDCSNTDDPLPESRVLNALEGAAEVHSLPRYNGRLGDHLINPSASASSSNHLGSASAQPRLFKGNNQPVQYPGAINGSLPYEAFGYGLGSRNVKADTQMKLGFDRQGWTLDDCGTRPTSGRYLPLVMGMGEQNVWKRVENARLLQEFHWPYEVSRALNAAVQPETYKVAEKVVRFIQENSSALLSSRIKSLANKVVQGQQINYNTQVAPHRDGKNSNLLDSVFIYGRNFTGGRFIFTSLGVSVCADPGYSIHGRFKLLEHTVSPILPGPDLRSPPLRVSLALYSHADVYAGPARVSAARTDFLLAQKGGKLVEEEV</sequence>
<feature type="region of interest" description="Disordered" evidence="1">
    <location>
        <begin position="342"/>
        <end position="365"/>
    </location>
</feature>
<feature type="compositionally biased region" description="Low complexity" evidence="1">
    <location>
        <begin position="343"/>
        <end position="357"/>
    </location>
</feature>
<feature type="region of interest" description="Disordered" evidence="1">
    <location>
        <begin position="291"/>
        <end position="312"/>
    </location>
</feature>
<evidence type="ECO:0000313" key="3">
    <source>
        <dbReference type="Proteomes" id="UP000001072"/>
    </source>
</evidence>
<reference evidence="3" key="1">
    <citation type="journal article" date="2011" name="Proc. Natl. Acad. Sci. U.S.A.">
        <title>Obligate biotrophy features unraveled by the genomic analysis of rust fungi.</title>
        <authorList>
            <person name="Duplessis S."/>
            <person name="Cuomo C.A."/>
            <person name="Lin Y.-C."/>
            <person name="Aerts A."/>
            <person name="Tisserant E."/>
            <person name="Veneault-Fourrey C."/>
            <person name="Joly D.L."/>
            <person name="Hacquard S."/>
            <person name="Amselem J."/>
            <person name="Cantarel B.L."/>
            <person name="Chiu R."/>
            <person name="Coutinho P.M."/>
            <person name="Feau N."/>
            <person name="Field M."/>
            <person name="Frey P."/>
            <person name="Gelhaye E."/>
            <person name="Goldberg J."/>
            <person name="Grabherr M.G."/>
            <person name="Kodira C.D."/>
            <person name="Kohler A."/>
            <person name="Kuees U."/>
            <person name="Lindquist E.A."/>
            <person name="Lucas S.M."/>
            <person name="Mago R."/>
            <person name="Mauceli E."/>
            <person name="Morin E."/>
            <person name="Murat C."/>
            <person name="Pangilinan J.L."/>
            <person name="Park R."/>
            <person name="Pearson M."/>
            <person name="Quesneville H."/>
            <person name="Rouhier N."/>
            <person name="Sakthikumar S."/>
            <person name="Salamov A.A."/>
            <person name="Schmutz J."/>
            <person name="Selles B."/>
            <person name="Shapiro H."/>
            <person name="Tanguay P."/>
            <person name="Tuskan G.A."/>
            <person name="Henrissat B."/>
            <person name="Van de Peer Y."/>
            <person name="Rouze P."/>
            <person name="Ellis J.G."/>
            <person name="Dodds P.N."/>
            <person name="Schein J.E."/>
            <person name="Zhong S."/>
            <person name="Hamelin R.C."/>
            <person name="Grigoriev I.V."/>
            <person name="Szabo L.J."/>
            <person name="Martin F."/>
        </authorList>
    </citation>
    <scope>NUCLEOTIDE SEQUENCE [LARGE SCALE GENOMIC DNA]</scope>
    <source>
        <strain evidence="3">98AG31 / pathotype 3-4-7</strain>
    </source>
</reference>
<dbReference type="EMBL" id="GL883148">
    <property type="protein sequence ID" value="EGG00355.1"/>
    <property type="molecule type" value="Genomic_DNA"/>
</dbReference>
<dbReference type="Gene3D" id="3.60.130.30">
    <property type="match status" value="1"/>
</dbReference>
<protein>
    <submittedName>
        <fullName evidence="2">Uncharacterized protein</fullName>
    </submittedName>
</protein>
<dbReference type="OrthoDB" id="2505381at2759"/>
<dbReference type="AlphaFoldDB" id="F4S4V5"/>
<name>F4S4V5_MELLP</name>
<dbReference type="Proteomes" id="UP000001072">
    <property type="component" value="Unassembled WGS sequence"/>
</dbReference>
<evidence type="ECO:0000256" key="1">
    <source>
        <dbReference type="SAM" id="MobiDB-lite"/>
    </source>
</evidence>
<organism evidence="3">
    <name type="scientific">Melampsora larici-populina (strain 98AG31 / pathotype 3-4-7)</name>
    <name type="common">Poplar leaf rust fungus</name>
    <dbReference type="NCBI Taxonomy" id="747676"/>
    <lineage>
        <taxon>Eukaryota</taxon>
        <taxon>Fungi</taxon>
        <taxon>Dikarya</taxon>
        <taxon>Basidiomycota</taxon>
        <taxon>Pucciniomycotina</taxon>
        <taxon>Pucciniomycetes</taxon>
        <taxon>Pucciniales</taxon>
        <taxon>Melampsoraceae</taxon>
        <taxon>Melampsora</taxon>
    </lineage>
</organism>
<gene>
    <name evidence="2" type="ORF">MELLADRAFT_111940</name>
</gene>
<keyword evidence="3" id="KW-1185">Reference proteome</keyword>
<feature type="region of interest" description="Disordered" evidence="1">
    <location>
        <begin position="100"/>
        <end position="143"/>
    </location>
</feature>
<dbReference type="HOGENOM" id="CLU_029635_1_0_1"/>
<dbReference type="KEGG" id="mlr:MELLADRAFT_111940"/>
<feature type="compositionally biased region" description="Basic and acidic residues" evidence="1">
    <location>
        <begin position="291"/>
        <end position="302"/>
    </location>
</feature>